<dbReference type="EMBL" id="CAJNDS010001112">
    <property type="protein sequence ID" value="CAE7247389.1"/>
    <property type="molecule type" value="Genomic_DNA"/>
</dbReference>
<feature type="compositionally biased region" description="Basic and acidic residues" evidence="1">
    <location>
        <begin position="295"/>
        <end position="314"/>
    </location>
</feature>
<gene>
    <name evidence="3" type="primary">yciC</name>
    <name evidence="3" type="ORF">SNAT2548_LOCUS11838</name>
</gene>
<reference evidence="3" key="1">
    <citation type="submission" date="2021-02" db="EMBL/GenBank/DDBJ databases">
        <authorList>
            <person name="Dougan E. K."/>
            <person name="Rhodes N."/>
            <person name="Thang M."/>
            <person name="Chan C."/>
        </authorList>
    </citation>
    <scope>NUCLEOTIDE SEQUENCE</scope>
</reference>
<dbReference type="OrthoDB" id="439532at2759"/>
<feature type="transmembrane region" description="Helical" evidence="2">
    <location>
        <begin position="167"/>
        <end position="187"/>
    </location>
</feature>
<name>A0A812LH11_9DINO</name>
<comment type="caution">
    <text evidence="3">The sequence shown here is derived from an EMBL/GenBank/DDBJ whole genome shotgun (WGS) entry which is preliminary data.</text>
</comment>
<dbReference type="AlphaFoldDB" id="A0A812LH11"/>
<keyword evidence="2" id="KW-0472">Membrane</keyword>
<evidence type="ECO:0000256" key="1">
    <source>
        <dbReference type="SAM" id="MobiDB-lite"/>
    </source>
</evidence>
<accession>A0A812LH11</accession>
<dbReference type="Proteomes" id="UP000604046">
    <property type="component" value="Unassembled WGS sequence"/>
</dbReference>
<feature type="region of interest" description="Disordered" evidence="1">
    <location>
        <begin position="271"/>
        <end position="314"/>
    </location>
</feature>
<organism evidence="3 4">
    <name type="scientific">Symbiodinium natans</name>
    <dbReference type="NCBI Taxonomy" id="878477"/>
    <lineage>
        <taxon>Eukaryota</taxon>
        <taxon>Sar</taxon>
        <taxon>Alveolata</taxon>
        <taxon>Dinophyceae</taxon>
        <taxon>Suessiales</taxon>
        <taxon>Symbiodiniaceae</taxon>
        <taxon>Symbiodinium</taxon>
    </lineage>
</organism>
<sequence>MDDFKFLPTFFITYMIGQDVARWIKWLDMMLTIQGRVHDTTLVVASSYRKLNDPGVGKQQRQMLFKWYRYLNAIHYLAYFGLDPRMGSEPEHVVQNLQTLGLLVDSECEQLLLAKLKIRDTLVSWLGIMWHDDLERGWVQSTDTKVVMEKICGLRGAMASLQDMSQLVRVMMVVVTNVLLALALVGYPTKMYEDTDQCFQFWPLVASYLYYACYRGMLHVMFLLDKGPFYGKGDCVNVDALLVSSERFTFHVFRTSFKTLPSDVKCVQEPEVSGVKGVQKPDVQEPDVPEPAWTPDERSDASRPQGRDRQSLEI</sequence>
<proteinExistence type="predicted"/>
<evidence type="ECO:0000313" key="3">
    <source>
        <dbReference type="EMBL" id="CAE7247389.1"/>
    </source>
</evidence>
<evidence type="ECO:0000313" key="4">
    <source>
        <dbReference type="Proteomes" id="UP000604046"/>
    </source>
</evidence>
<keyword evidence="4" id="KW-1185">Reference proteome</keyword>
<keyword evidence="2" id="KW-0812">Transmembrane</keyword>
<evidence type="ECO:0000256" key="2">
    <source>
        <dbReference type="SAM" id="Phobius"/>
    </source>
</evidence>
<keyword evidence="2" id="KW-1133">Transmembrane helix</keyword>
<feature type="transmembrane region" description="Helical" evidence="2">
    <location>
        <begin position="199"/>
        <end position="224"/>
    </location>
</feature>
<protein>
    <submittedName>
        <fullName evidence="3">YciC protein</fullName>
    </submittedName>
</protein>